<evidence type="ECO:0000313" key="3">
    <source>
        <dbReference type="Proteomes" id="UP000001070"/>
    </source>
</evidence>
<dbReference type="eggNOG" id="ENOG502T9WX">
    <property type="taxonomic scope" value="Eukaryota"/>
</dbReference>
<evidence type="ECO:0000256" key="1">
    <source>
        <dbReference type="SAM" id="Coils"/>
    </source>
</evidence>
<gene>
    <name evidence="2" type="primary">Dgri\GH13837</name>
    <name evidence="2" type="ORF">Dgri_GH13837</name>
</gene>
<dbReference type="OMA" id="ENQFNED"/>
<keyword evidence="3" id="KW-1185">Reference proteome</keyword>
<accession>B4JR88</accession>
<evidence type="ECO:0000313" key="2">
    <source>
        <dbReference type="EMBL" id="EDV99418.1"/>
    </source>
</evidence>
<organism evidence="3">
    <name type="scientific">Drosophila grimshawi</name>
    <name type="common">Hawaiian fruit fly</name>
    <name type="synonym">Idiomyia grimshawi</name>
    <dbReference type="NCBI Taxonomy" id="7222"/>
    <lineage>
        <taxon>Eukaryota</taxon>
        <taxon>Metazoa</taxon>
        <taxon>Ecdysozoa</taxon>
        <taxon>Arthropoda</taxon>
        <taxon>Hexapoda</taxon>
        <taxon>Insecta</taxon>
        <taxon>Pterygota</taxon>
        <taxon>Neoptera</taxon>
        <taxon>Endopterygota</taxon>
        <taxon>Diptera</taxon>
        <taxon>Brachycera</taxon>
        <taxon>Muscomorpha</taxon>
        <taxon>Ephydroidea</taxon>
        <taxon>Drosophilidae</taxon>
        <taxon>Drosophila</taxon>
        <taxon>Hawaiian Drosophila</taxon>
    </lineage>
</organism>
<keyword evidence="1" id="KW-0175">Coiled coil</keyword>
<dbReference type="KEGG" id="dgr:6567148"/>
<protein>
    <submittedName>
        <fullName evidence="2">GH13837</fullName>
    </submittedName>
</protein>
<name>B4JR88_DROGR</name>
<reference evidence="2 3" key="1">
    <citation type="journal article" date="2007" name="Nature">
        <title>Evolution of genes and genomes on the Drosophila phylogeny.</title>
        <authorList>
            <consortium name="Drosophila 12 Genomes Consortium"/>
            <person name="Clark A.G."/>
            <person name="Eisen M.B."/>
            <person name="Smith D.R."/>
            <person name="Bergman C.M."/>
            <person name="Oliver B."/>
            <person name="Markow T.A."/>
            <person name="Kaufman T.C."/>
            <person name="Kellis M."/>
            <person name="Gelbart W."/>
            <person name="Iyer V.N."/>
            <person name="Pollard D.A."/>
            <person name="Sackton T.B."/>
            <person name="Larracuente A.M."/>
            <person name="Singh N.D."/>
            <person name="Abad J.P."/>
            <person name="Abt D.N."/>
            <person name="Adryan B."/>
            <person name="Aguade M."/>
            <person name="Akashi H."/>
            <person name="Anderson W.W."/>
            <person name="Aquadro C.F."/>
            <person name="Ardell D.H."/>
            <person name="Arguello R."/>
            <person name="Artieri C.G."/>
            <person name="Barbash D.A."/>
            <person name="Barker D."/>
            <person name="Barsanti P."/>
            <person name="Batterham P."/>
            <person name="Batzoglou S."/>
            <person name="Begun D."/>
            <person name="Bhutkar A."/>
            <person name="Blanco E."/>
            <person name="Bosak S.A."/>
            <person name="Bradley R.K."/>
            <person name="Brand A.D."/>
            <person name="Brent M.R."/>
            <person name="Brooks A.N."/>
            <person name="Brown R.H."/>
            <person name="Butlin R.K."/>
            <person name="Caggese C."/>
            <person name="Calvi B.R."/>
            <person name="Bernardo de Carvalho A."/>
            <person name="Caspi A."/>
            <person name="Castrezana S."/>
            <person name="Celniker S.E."/>
            <person name="Chang J.L."/>
            <person name="Chapple C."/>
            <person name="Chatterji S."/>
            <person name="Chinwalla A."/>
            <person name="Civetta A."/>
            <person name="Clifton S.W."/>
            <person name="Comeron J.M."/>
            <person name="Costello J.C."/>
            <person name="Coyne J.A."/>
            <person name="Daub J."/>
            <person name="David R.G."/>
            <person name="Delcher A.L."/>
            <person name="Delehaunty K."/>
            <person name="Do C.B."/>
            <person name="Ebling H."/>
            <person name="Edwards K."/>
            <person name="Eickbush T."/>
            <person name="Evans J.D."/>
            <person name="Filipski A."/>
            <person name="Findeiss S."/>
            <person name="Freyhult E."/>
            <person name="Fulton L."/>
            <person name="Fulton R."/>
            <person name="Garcia A.C."/>
            <person name="Gardiner A."/>
            <person name="Garfield D.A."/>
            <person name="Garvin B.E."/>
            <person name="Gibson G."/>
            <person name="Gilbert D."/>
            <person name="Gnerre S."/>
            <person name="Godfrey J."/>
            <person name="Good R."/>
            <person name="Gotea V."/>
            <person name="Gravely B."/>
            <person name="Greenberg A.J."/>
            <person name="Griffiths-Jones S."/>
            <person name="Gross S."/>
            <person name="Guigo R."/>
            <person name="Gustafson E.A."/>
            <person name="Haerty W."/>
            <person name="Hahn M.W."/>
            <person name="Halligan D.L."/>
            <person name="Halpern A.L."/>
            <person name="Halter G.M."/>
            <person name="Han M.V."/>
            <person name="Heger A."/>
            <person name="Hillier L."/>
            <person name="Hinrichs A.S."/>
            <person name="Holmes I."/>
            <person name="Hoskins R.A."/>
            <person name="Hubisz M.J."/>
            <person name="Hultmark D."/>
            <person name="Huntley M.A."/>
            <person name="Jaffe D.B."/>
            <person name="Jagadeeshan S."/>
            <person name="Jeck W.R."/>
            <person name="Johnson J."/>
            <person name="Jones C.D."/>
            <person name="Jordan W.C."/>
            <person name="Karpen G.H."/>
            <person name="Kataoka E."/>
            <person name="Keightley P.D."/>
            <person name="Kheradpour P."/>
            <person name="Kirkness E.F."/>
            <person name="Koerich L.B."/>
            <person name="Kristiansen K."/>
            <person name="Kudrna D."/>
            <person name="Kulathinal R.J."/>
            <person name="Kumar S."/>
            <person name="Kwok R."/>
            <person name="Lander E."/>
            <person name="Langley C.H."/>
            <person name="Lapoint R."/>
            <person name="Lazzaro B.P."/>
            <person name="Lee S.J."/>
            <person name="Levesque L."/>
            <person name="Li R."/>
            <person name="Lin C.F."/>
            <person name="Lin M.F."/>
            <person name="Lindblad-Toh K."/>
            <person name="Llopart A."/>
            <person name="Long M."/>
            <person name="Low L."/>
            <person name="Lozovsky E."/>
            <person name="Lu J."/>
            <person name="Luo M."/>
            <person name="Machado C.A."/>
            <person name="Makalowski W."/>
            <person name="Marzo M."/>
            <person name="Matsuda M."/>
            <person name="Matzkin L."/>
            <person name="McAllister B."/>
            <person name="McBride C.S."/>
            <person name="McKernan B."/>
            <person name="McKernan K."/>
            <person name="Mendez-Lago M."/>
            <person name="Minx P."/>
            <person name="Mollenhauer M.U."/>
            <person name="Montooth K."/>
            <person name="Mount S.M."/>
            <person name="Mu X."/>
            <person name="Myers E."/>
            <person name="Negre B."/>
            <person name="Newfeld S."/>
            <person name="Nielsen R."/>
            <person name="Noor M.A."/>
            <person name="O'Grady P."/>
            <person name="Pachter L."/>
            <person name="Papaceit M."/>
            <person name="Parisi M.J."/>
            <person name="Parisi M."/>
            <person name="Parts L."/>
            <person name="Pedersen J.S."/>
            <person name="Pesole G."/>
            <person name="Phillippy A.M."/>
            <person name="Ponting C.P."/>
            <person name="Pop M."/>
            <person name="Porcelli D."/>
            <person name="Powell J.R."/>
            <person name="Prohaska S."/>
            <person name="Pruitt K."/>
            <person name="Puig M."/>
            <person name="Quesneville H."/>
            <person name="Ram K.R."/>
            <person name="Rand D."/>
            <person name="Rasmussen M.D."/>
            <person name="Reed L.K."/>
            <person name="Reenan R."/>
            <person name="Reily A."/>
            <person name="Remington K.A."/>
            <person name="Rieger T.T."/>
            <person name="Ritchie M.G."/>
            <person name="Robin C."/>
            <person name="Rogers Y.H."/>
            <person name="Rohde C."/>
            <person name="Rozas J."/>
            <person name="Rubenfield M.J."/>
            <person name="Ruiz A."/>
            <person name="Russo S."/>
            <person name="Salzberg S.L."/>
            <person name="Sanchez-Gracia A."/>
            <person name="Saranga D.J."/>
            <person name="Sato H."/>
            <person name="Schaeffer S.W."/>
            <person name="Schatz M.C."/>
            <person name="Schlenke T."/>
            <person name="Schwartz R."/>
            <person name="Segarra C."/>
            <person name="Singh R.S."/>
            <person name="Sirot L."/>
            <person name="Sirota M."/>
            <person name="Sisneros N.B."/>
            <person name="Smith C.D."/>
            <person name="Smith T.F."/>
            <person name="Spieth J."/>
            <person name="Stage D.E."/>
            <person name="Stark A."/>
            <person name="Stephan W."/>
            <person name="Strausberg R.L."/>
            <person name="Strempel S."/>
            <person name="Sturgill D."/>
            <person name="Sutton G."/>
            <person name="Sutton G.G."/>
            <person name="Tao W."/>
            <person name="Teichmann S."/>
            <person name="Tobari Y.N."/>
            <person name="Tomimura Y."/>
            <person name="Tsolas J.M."/>
            <person name="Valente V.L."/>
            <person name="Venter E."/>
            <person name="Venter J.C."/>
            <person name="Vicario S."/>
            <person name="Vieira F.G."/>
            <person name="Vilella A.J."/>
            <person name="Villasante A."/>
            <person name="Walenz B."/>
            <person name="Wang J."/>
            <person name="Wasserman M."/>
            <person name="Watts T."/>
            <person name="Wilson D."/>
            <person name="Wilson R.K."/>
            <person name="Wing R.A."/>
            <person name="Wolfner M.F."/>
            <person name="Wong A."/>
            <person name="Wong G.K."/>
            <person name="Wu C.I."/>
            <person name="Wu G."/>
            <person name="Yamamoto D."/>
            <person name="Yang H.P."/>
            <person name="Yang S.P."/>
            <person name="Yorke J.A."/>
            <person name="Yoshida K."/>
            <person name="Zdobnov E."/>
            <person name="Zhang P."/>
            <person name="Zhang Y."/>
            <person name="Zimin A.V."/>
            <person name="Baldwin J."/>
            <person name="Abdouelleil A."/>
            <person name="Abdulkadir J."/>
            <person name="Abebe A."/>
            <person name="Abera B."/>
            <person name="Abreu J."/>
            <person name="Acer S.C."/>
            <person name="Aftuck L."/>
            <person name="Alexander A."/>
            <person name="An P."/>
            <person name="Anderson E."/>
            <person name="Anderson S."/>
            <person name="Arachi H."/>
            <person name="Azer M."/>
            <person name="Bachantsang P."/>
            <person name="Barry A."/>
            <person name="Bayul T."/>
            <person name="Berlin A."/>
            <person name="Bessette D."/>
            <person name="Bloom T."/>
            <person name="Blye J."/>
            <person name="Boguslavskiy L."/>
            <person name="Bonnet C."/>
            <person name="Boukhgalter B."/>
            <person name="Bourzgui I."/>
            <person name="Brown A."/>
            <person name="Cahill P."/>
            <person name="Channer S."/>
            <person name="Cheshatsang Y."/>
            <person name="Chuda L."/>
            <person name="Citroen M."/>
            <person name="Collymore A."/>
            <person name="Cooke P."/>
            <person name="Costello M."/>
            <person name="D'Aco K."/>
            <person name="Daza R."/>
            <person name="De Haan G."/>
            <person name="DeGray S."/>
            <person name="DeMaso C."/>
            <person name="Dhargay N."/>
            <person name="Dooley K."/>
            <person name="Dooley E."/>
            <person name="Doricent M."/>
            <person name="Dorje P."/>
            <person name="Dorjee K."/>
            <person name="Dupes A."/>
            <person name="Elong R."/>
            <person name="Falk J."/>
            <person name="Farina A."/>
            <person name="Faro S."/>
            <person name="Ferguson D."/>
            <person name="Fisher S."/>
            <person name="Foley C.D."/>
            <person name="Franke A."/>
            <person name="Friedrich D."/>
            <person name="Gadbois L."/>
            <person name="Gearin G."/>
            <person name="Gearin C.R."/>
            <person name="Giannoukos G."/>
            <person name="Goode T."/>
            <person name="Graham J."/>
            <person name="Grandbois E."/>
            <person name="Grewal S."/>
            <person name="Gyaltsen K."/>
            <person name="Hafez N."/>
            <person name="Hagos B."/>
            <person name="Hall J."/>
            <person name="Henson C."/>
            <person name="Hollinger A."/>
            <person name="Honan T."/>
            <person name="Huard M.D."/>
            <person name="Hughes L."/>
            <person name="Hurhula B."/>
            <person name="Husby M.E."/>
            <person name="Kamat A."/>
            <person name="Kanga B."/>
            <person name="Kashin S."/>
            <person name="Khazanovich D."/>
            <person name="Kisner P."/>
            <person name="Lance K."/>
            <person name="Lara M."/>
            <person name="Lee W."/>
            <person name="Lennon N."/>
            <person name="Letendre F."/>
            <person name="LeVine R."/>
            <person name="Lipovsky A."/>
            <person name="Liu X."/>
            <person name="Liu J."/>
            <person name="Liu S."/>
            <person name="Lokyitsang T."/>
            <person name="Lokyitsang Y."/>
            <person name="Lubonja R."/>
            <person name="Lui A."/>
            <person name="MacDonald P."/>
            <person name="Magnisalis V."/>
            <person name="Maru K."/>
            <person name="Matthews C."/>
            <person name="McCusker W."/>
            <person name="McDonough S."/>
            <person name="Mehta T."/>
            <person name="Meldrim J."/>
            <person name="Meneus L."/>
            <person name="Mihai O."/>
            <person name="Mihalev A."/>
            <person name="Mihova T."/>
            <person name="Mittelman R."/>
            <person name="Mlenga V."/>
            <person name="Montmayeur A."/>
            <person name="Mulrain L."/>
            <person name="Navidi A."/>
            <person name="Naylor J."/>
            <person name="Negash T."/>
            <person name="Nguyen T."/>
            <person name="Nguyen N."/>
            <person name="Nicol R."/>
            <person name="Norbu C."/>
            <person name="Norbu N."/>
            <person name="Novod N."/>
            <person name="O'Neill B."/>
            <person name="Osman S."/>
            <person name="Markiewicz E."/>
            <person name="Oyono O.L."/>
            <person name="Patti C."/>
            <person name="Phunkhang P."/>
            <person name="Pierre F."/>
            <person name="Priest M."/>
            <person name="Raghuraman S."/>
            <person name="Rege F."/>
            <person name="Reyes R."/>
            <person name="Rise C."/>
            <person name="Rogov P."/>
            <person name="Ross K."/>
            <person name="Ryan E."/>
            <person name="Settipalli S."/>
            <person name="Shea T."/>
            <person name="Sherpa N."/>
            <person name="Shi L."/>
            <person name="Shih D."/>
            <person name="Sparrow T."/>
            <person name="Spaulding J."/>
            <person name="Stalker J."/>
            <person name="Stange-Thomann N."/>
            <person name="Stavropoulos S."/>
            <person name="Stone C."/>
            <person name="Strader C."/>
            <person name="Tesfaye S."/>
            <person name="Thomson T."/>
            <person name="Thoulutsang Y."/>
            <person name="Thoulutsang D."/>
            <person name="Topham K."/>
            <person name="Topping I."/>
            <person name="Tsamla T."/>
            <person name="Vassiliev H."/>
            <person name="Vo A."/>
            <person name="Wangchuk T."/>
            <person name="Wangdi T."/>
            <person name="Weiand M."/>
            <person name="Wilkinson J."/>
            <person name="Wilson A."/>
            <person name="Yadav S."/>
            <person name="Young G."/>
            <person name="Yu Q."/>
            <person name="Zembek L."/>
            <person name="Zhong D."/>
            <person name="Zimmer A."/>
            <person name="Zwirko Z."/>
            <person name="Jaffe D.B."/>
            <person name="Alvarez P."/>
            <person name="Brockman W."/>
            <person name="Butler J."/>
            <person name="Chin C."/>
            <person name="Gnerre S."/>
            <person name="Grabherr M."/>
            <person name="Kleber M."/>
            <person name="Mauceli E."/>
            <person name="MacCallum I."/>
        </authorList>
    </citation>
    <scope>NUCLEOTIDE SEQUENCE [LARGE SCALE GENOMIC DNA]</scope>
    <source>
        <strain evidence="3">Tucson 15287-2541.00</strain>
    </source>
</reference>
<dbReference type="PhylomeDB" id="B4JR88"/>
<proteinExistence type="predicted"/>
<dbReference type="OrthoDB" id="7865362at2759"/>
<dbReference type="InParanoid" id="B4JR88"/>
<dbReference type="AlphaFoldDB" id="B4JR88"/>
<dbReference type="EMBL" id="CH916372">
    <property type="protein sequence ID" value="EDV99418.1"/>
    <property type="molecule type" value="Genomic_DNA"/>
</dbReference>
<feature type="coiled-coil region" evidence="1">
    <location>
        <begin position="11"/>
        <end position="38"/>
    </location>
</feature>
<sequence length="143" mass="16852">MTGAPPAGESLRELRKLLRQQQQQQQQQQQDEQQLQVRKFNEDINLWAQSLEQMGLSFVSFVEQCRPLGTRCTQRTVQRHLRTLRRSYSDLHAQLEILEISYVGKISEEEILTPTLRAVRGVLQQYDRMLRLINVEAYKLVEQ</sequence>
<dbReference type="Proteomes" id="UP000001070">
    <property type="component" value="Unassembled WGS sequence"/>
</dbReference>
<dbReference type="HOGENOM" id="CLU_1817840_0_0_1"/>